<keyword evidence="1" id="KW-0479">Metal-binding</keyword>
<feature type="domain" description="Fe2OG dioxygenase" evidence="2">
    <location>
        <begin position="207"/>
        <end position="313"/>
    </location>
</feature>
<dbReference type="InterPro" id="IPR005123">
    <property type="entry name" value="Oxoglu/Fe-dep_dioxygenase_dom"/>
</dbReference>
<dbReference type="Pfam" id="PF03171">
    <property type="entry name" value="2OG-FeII_Oxy"/>
    <property type="match status" value="1"/>
</dbReference>
<dbReference type="InterPro" id="IPR044861">
    <property type="entry name" value="IPNS-like_FE2OG_OXY"/>
</dbReference>
<dbReference type="Proteomes" id="UP001219933">
    <property type="component" value="Chromosome 5"/>
</dbReference>
<comment type="similarity">
    <text evidence="1">Belongs to the iron/ascorbate-dependent oxidoreductase family.</text>
</comment>
<evidence type="ECO:0000259" key="2">
    <source>
        <dbReference type="PROSITE" id="PS51471"/>
    </source>
</evidence>
<evidence type="ECO:0000313" key="3">
    <source>
        <dbReference type="EMBL" id="WFD36642.1"/>
    </source>
</evidence>
<gene>
    <name evidence="3" type="ORF">MCUN1_003529</name>
</gene>
<keyword evidence="4" id="KW-1185">Reference proteome</keyword>
<organism evidence="3 4">
    <name type="scientific">Malassezia cuniculi</name>
    <dbReference type="NCBI Taxonomy" id="948313"/>
    <lineage>
        <taxon>Eukaryota</taxon>
        <taxon>Fungi</taxon>
        <taxon>Dikarya</taxon>
        <taxon>Basidiomycota</taxon>
        <taxon>Ustilaginomycotina</taxon>
        <taxon>Malasseziomycetes</taxon>
        <taxon>Malasseziales</taxon>
        <taxon>Malasseziaceae</taxon>
        <taxon>Malassezia</taxon>
    </lineage>
</organism>
<dbReference type="PROSITE" id="PS51471">
    <property type="entry name" value="FE2OG_OXY"/>
    <property type="match status" value="1"/>
</dbReference>
<dbReference type="InterPro" id="IPR050231">
    <property type="entry name" value="Iron_ascorbate_oxido_reductase"/>
</dbReference>
<dbReference type="Pfam" id="PF14226">
    <property type="entry name" value="DIOX_N"/>
    <property type="match status" value="1"/>
</dbReference>
<reference evidence="3" key="1">
    <citation type="submission" date="2023-03" db="EMBL/GenBank/DDBJ databases">
        <title>Mating type loci evolution in Malassezia.</title>
        <authorList>
            <person name="Coelho M.A."/>
        </authorList>
    </citation>
    <scope>NUCLEOTIDE SEQUENCE</scope>
    <source>
        <strain evidence="3">CBS 11721</strain>
    </source>
</reference>
<protein>
    <recommendedName>
        <fullName evidence="2">Fe2OG dioxygenase domain-containing protein</fullName>
    </recommendedName>
</protein>
<accession>A0AAF0J7I1</accession>
<keyword evidence="1" id="KW-0560">Oxidoreductase</keyword>
<evidence type="ECO:0000313" key="4">
    <source>
        <dbReference type="Proteomes" id="UP001219933"/>
    </source>
</evidence>
<dbReference type="InterPro" id="IPR026992">
    <property type="entry name" value="DIOX_N"/>
</dbReference>
<dbReference type="GO" id="GO:0016491">
    <property type="term" value="F:oxidoreductase activity"/>
    <property type="evidence" value="ECO:0007669"/>
    <property type="project" value="UniProtKB-KW"/>
</dbReference>
<dbReference type="Gene3D" id="2.60.120.330">
    <property type="entry name" value="B-lactam Antibiotic, Isopenicillin N Synthase, Chain"/>
    <property type="match status" value="1"/>
</dbReference>
<dbReference type="GO" id="GO:0046872">
    <property type="term" value="F:metal ion binding"/>
    <property type="evidence" value="ECO:0007669"/>
    <property type="project" value="UniProtKB-KW"/>
</dbReference>
<sequence>MRFKHNKMTSKYAPEIPVEPWIPPEETKLGDTVNWAPLYTLDLEQIKGEGFSEVPEQVIRDTGDALANVGFIYAINHGLSYDQVLRQYSIGQHTFDKIPEQDKKEYTADIINSGSYCGYKQIGHWKIDQVADRIEQWNFGSAAYAQEVAKRKYPESLRPFLDEIHEFARFNHDVVVRKILSVISLVLKVPYDYLWNLSKKYETEGDDFLRYMLVHRPPAEEDAETKGVRIQGHTDFGSLTVLWSQPIASLQVLGKDNVWRTVGHRPNALIVNLGDSLHFLSGGYLSATIHRVIAPPEDQLKYRRLNVLYFSMFDNDVKLLPIPESSVAQEAYKTRKFWEEREKNGEPVPTSREWNGLRISRYGQQHSKLGADGHHHEIIAGHHVTLYNDTQPQPEPKAIAAA</sequence>
<dbReference type="EMBL" id="CP119881">
    <property type="protein sequence ID" value="WFD36642.1"/>
    <property type="molecule type" value="Genomic_DNA"/>
</dbReference>
<dbReference type="AlphaFoldDB" id="A0AAF0J7I1"/>
<dbReference type="PRINTS" id="PR00682">
    <property type="entry name" value="IPNSYNTHASE"/>
</dbReference>
<dbReference type="SUPFAM" id="SSF51197">
    <property type="entry name" value="Clavaminate synthase-like"/>
    <property type="match status" value="1"/>
</dbReference>
<evidence type="ECO:0000256" key="1">
    <source>
        <dbReference type="RuleBase" id="RU003682"/>
    </source>
</evidence>
<keyword evidence="1" id="KW-0408">Iron</keyword>
<dbReference type="InterPro" id="IPR027443">
    <property type="entry name" value="IPNS-like_sf"/>
</dbReference>
<dbReference type="PANTHER" id="PTHR47990">
    <property type="entry name" value="2-OXOGLUTARATE (2OG) AND FE(II)-DEPENDENT OXYGENASE SUPERFAMILY PROTEIN-RELATED"/>
    <property type="match status" value="1"/>
</dbReference>
<name>A0AAF0J7I1_9BASI</name>
<proteinExistence type="inferred from homology"/>